<dbReference type="EMBL" id="JAGGKT010000024">
    <property type="protein sequence ID" value="MBP1934655.1"/>
    <property type="molecule type" value="Genomic_DNA"/>
</dbReference>
<name>A0ABS4GWJ8_9BACL</name>
<dbReference type="Proteomes" id="UP001519343">
    <property type="component" value="Unassembled WGS sequence"/>
</dbReference>
<sequence>MEIYALYGPSGTGKSTSALALAHRFKISAIIDDGILIFQGRKVAGQSAKYEKTTIQAVKRAIFLDESHRKEVIQALKENPIERLLILGTSQKMIKRIQDALELPTIEHFVHISDIRSSSEIKAALFERETKGRHAIPIPRLQVEQDFISRLISRVEKIILSSKKEEYGETTIVHPQFHAGQIHVSEAVLKKLVLKSCRDLPFVHEISKIKVEMSAEPVITLHLSLKLASGESIQNLSHQIQKSIYQEFLEHLNLEVGEIDLLITTVQWKMQSPVTS</sequence>
<comment type="caution">
    <text evidence="2">The sequence shown here is derived from an EMBL/GenBank/DDBJ whole genome shotgun (WGS) entry which is preliminary data.</text>
</comment>
<evidence type="ECO:0000313" key="2">
    <source>
        <dbReference type="EMBL" id="MBP1934655.1"/>
    </source>
</evidence>
<gene>
    <name evidence="2" type="ORF">J2Z37_004675</name>
</gene>
<dbReference type="InterPro" id="IPR003959">
    <property type="entry name" value="ATPase_AAA_core"/>
</dbReference>
<dbReference type="InterPro" id="IPR003593">
    <property type="entry name" value="AAA+_ATPase"/>
</dbReference>
<dbReference type="SUPFAM" id="SSF52540">
    <property type="entry name" value="P-loop containing nucleoside triphosphate hydrolases"/>
    <property type="match status" value="1"/>
</dbReference>
<reference evidence="2 3" key="1">
    <citation type="submission" date="2021-03" db="EMBL/GenBank/DDBJ databases">
        <title>Genomic Encyclopedia of Type Strains, Phase IV (KMG-IV): sequencing the most valuable type-strain genomes for metagenomic binning, comparative biology and taxonomic classification.</title>
        <authorList>
            <person name="Goeker M."/>
        </authorList>
    </citation>
    <scope>NUCLEOTIDE SEQUENCE [LARGE SCALE GENOMIC DNA]</scope>
    <source>
        <strain evidence="2 3">DSM 24738</strain>
    </source>
</reference>
<dbReference type="SMART" id="SM00382">
    <property type="entry name" value="AAA"/>
    <property type="match status" value="1"/>
</dbReference>
<dbReference type="CDD" id="cd02019">
    <property type="entry name" value="NK"/>
    <property type="match status" value="1"/>
</dbReference>
<feature type="domain" description="AAA+ ATPase" evidence="1">
    <location>
        <begin position="1"/>
        <end position="116"/>
    </location>
</feature>
<accession>A0ABS4GWJ8</accession>
<dbReference type="InterPro" id="IPR027417">
    <property type="entry name" value="P-loop_NTPase"/>
</dbReference>
<protein>
    <submittedName>
        <fullName evidence="2">Alkaline shock family protein YloU</fullName>
    </submittedName>
</protein>
<proteinExistence type="predicted"/>
<keyword evidence="3" id="KW-1185">Reference proteome</keyword>
<evidence type="ECO:0000313" key="3">
    <source>
        <dbReference type="Proteomes" id="UP001519343"/>
    </source>
</evidence>
<evidence type="ECO:0000259" key="1">
    <source>
        <dbReference type="SMART" id="SM00382"/>
    </source>
</evidence>
<organism evidence="2 3">
    <name type="scientific">Ammoniphilus resinae</name>
    <dbReference type="NCBI Taxonomy" id="861532"/>
    <lineage>
        <taxon>Bacteria</taxon>
        <taxon>Bacillati</taxon>
        <taxon>Bacillota</taxon>
        <taxon>Bacilli</taxon>
        <taxon>Bacillales</taxon>
        <taxon>Paenibacillaceae</taxon>
        <taxon>Aneurinibacillus group</taxon>
        <taxon>Ammoniphilus</taxon>
    </lineage>
</organism>
<dbReference type="Pfam" id="PF00004">
    <property type="entry name" value="AAA"/>
    <property type="match status" value="1"/>
</dbReference>
<dbReference type="Gene3D" id="3.40.50.300">
    <property type="entry name" value="P-loop containing nucleotide triphosphate hydrolases"/>
    <property type="match status" value="1"/>
</dbReference>
<dbReference type="RefSeq" id="WP_209812638.1">
    <property type="nucleotide sequence ID" value="NZ_JAGGKT010000024.1"/>
</dbReference>